<keyword evidence="1" id="KW-0863">Zinc-finger</keyword>
<keyword evidence="1" id="KW-0862">Zinc</keyword>
<feature type="region of interest" description="Disordered" evidence="2">
    <location>
        <begin position="291"/>
        <end position="360"/>
    </location>
</feature>
<dbReference type="OrthoDB" id="8026949at2759"/>
<accession>A0A5J4YNB8</accession>
<feature type="compositionally biased region" description="Basic and acidic residues" evidence="2">
    <location>
        <begin position="291"/>
        <end position="344"/>
    </location>
</feature>
<feature type="region of interest" description="Disordered" evidence="2">
    <location>
        <begin position="156"/>
        <end position="250"/>
    </location>
</feature>
<name>A0A5J4YNB8_PORPP</name>
<dbReference type="Gene3D" id="4.10.60.10">
    <property type="entry name" value="Zinc finger, CCHC-type"/>
    <property type="match status" value="1"/>
</dbReference>
<sequence length="381" mass="42642">MYMASRHYNAAWVWHLRDALECGMIIPSRRASSVRRAARIRDGAALRHVYGIPSSHRKCGVRMASQTCTSAEHRAALARENRTRHAAIADLNGEALDGSRLRVERLHAWALAAPRSAAAERAARRPLVLTIGTRALARDRTAEEKIADKCWNCGQTGHRRNDCSNEPLPRAEQEKIRDAYSRARGARDGRDRDRDRERDRDDYVDRRRDDHGNGGARRGGRDRDENDDYRGPRPRAEVVEVTATGSTTDARLPRSTAAALVTMMTVAVGAVITEIGHRTAAAAATFDRRRRDDYGDRRGGRDDRGGRRGDDRDFDRKRQFGGRDRGDDDFEKRPRHNDRGDDGRNGAADVAPPPLSGEDLEKLAAENAKKVQNAEAVQSDW</sequence>
<evidence type="ECO:0000313" key="4">
    <source>
        <dbReference type="EMBL" id="KAA8492685.1"/>
    </source>
</evidence>
<dbReference type="EMBL" id="VRMN01000009">
    <property type="protein sequence ID" value="KAA8492685.1"/>
    <property type="molecule type" value="Genomic_DNA"/>
</dbReference>
<dbReference type="InterPro" id="IPR001878">
    <property type="entry name" value="Znf_CCHC"/>
</dbReference>
<evidence type="ECO:0000256" key="1">
    <source>
        <dbReference type="PROSITE-ProRule" id="PRU00047"/>
    </source>
</evidence>
<feature type="compositionally biased region" description="Basic and acidic residues" evidence="2">
    <location>
        <begin position="159"/>
        <end position="212"/>
    </location>
</feature>
<dbReference type="PROSITE" id="PS50158">
    <property type="entry name" value="ZF_CCHC"/>
    <property type="match status" value="1"/>
</dbReference>
<reference evidence="5" key="1">
    <citation type="journal article" date="2019" name="Nat. Commun.">
        <title>Expansion of phycobilisome linker gene families in mesophilic red algae.</title>
        <authorList>
            <person name="Lee J."/>
            <person name="Kim D."/>
            <person name="Bhattacharya D."/>
            <person name="Yoon H.S."/>
        </authorList>
    </citation>
    <scope>NUCLEOTIDE SEQUENCE [LARGE SCALE GENOMIC DNA]</scope>
    <source>
        <strain evidence="5">CCMP 1328</strain>
    </source>
</reference>
<feature type="domain" description="CCHC-type" evidence="3">
    <location>
        <begin position="149"/>
        <end position="165"/>
    </location>
</feature>
<dbReference type="AlphaFoldDB" id="A0A5J4YNB8"/>
<evidence type="ECO:0000256" key="2">
    <source>
        <dbReference type="SAM" id="MobiDB-lite"/>
    </source>
</evidence>
<feature type="compositionally biased region" description="Basic and acidic residues" evidence="2">
    <location>
        <begin position="219"/>
        <end position="238"/>
    </location>
</feature>
<organism evidence="4 5">
    <name type="scientific">Porphyridium purpureum</name>
    <name type="common">Red alga</name>
    <name type="synonym">Porphyridium cruentum</name>
    <dbReference type="NCBI Taxonomy" id="35688"/>
    <lineage>
        <taxon>Eukaryota</taxon>
        <taxon>Rhodophyta</taxon>
        <taxon>Bangiophyceae</taxon>
        <taxon>Porphyridiales</taxon>
        <taxon>Porphyridiaceae</taxon>
        <taxon>Porphyridium</taxon>
    </lineage>
</organism>
<keyword evidence="5" id="KW-1185">Reference proteome</keyword>
<dbReference type="GO" id="GO:0003676">
    <property type="term" value="F:nucleic acid binding"/>
    <property type="evidence" value="ECO:0007669"/>
    <property type="project" value="InterPro"/>
</dbReference>
<comment type="caution">
    <text evidence="4">The sequence shown here is derived from an EMBL/GenBank/DDBJ whole genome shotgun (WGS) entry which is preliminary data.</text>
</comment>
<keyword evidence="1" id="KW-0479">Metal-binding</keyword>
<evidence type="ECO:0000313" key="5">
    <source>
        <dbReference type="Proteomes" id="UP000324585"/>
    </source>
</evidence>
<dbReference type="GO" id="GO:0008270">
    <property type="term" value="F:zinc ion binding"/>
    <property type="evidence" value="ECO:0007669"/>
    <property type="project" value="UniProtKB-KW"/>
</dbReference>
<protein>
    <recommendedName>
        <fullName evidence="3">CCHC-type domain-containing protein</fullName>
    </recommendedName>
</protein>
<gene>
    <name evidence="4" type="ORF">FVE85_8192</name>
</gene>
<dbReference type="SUPFAM" id="SSF57756">
    <property type="entry name" value="Retrovirus zinc finger-like domains"/>
    <property type="match status" value="1"/>
</dbReference>
<dbReference type="SMART" id="SM00343">
    <property type="entry name" value="ZnF_C2HC"/>
    <property type="match status" value="1"/>
</dbReference>
<proteinExistence type="predicted"/>
<dbReference type="Proteomes" id="UP000324585">
    <property type="component" value="Unassembled WGS sequence"/>
</dbReference>
<dbReference type="InterPro" id="IPR036875">
    <property type="entry name" value="Znf_CCHC_sf"/>
</dbReference>
<evidence type="ECO:0000259" key="3">
    <source>
        <dbReference type="PROSITE" id="PS50158"/>
    </source>
</evidence>
<dbReference type="Pfam" id="PF00098">
    <property type="entry name" value="zf-CCHC"/>
    <property type="match status" value="1"/>
</dbReference>